<feature type="region of interest" description="Disordered" evidence="1">
    <location>
        <begin position="149"/>
        <end position="168"/>
    </location>
</feature>
<gene>
    <name evidence="2" type="ORF">SAMN04490243_0352</name>
</gene>
<dbReference type="EMBL" id="FOYQ01000001">
    <property type="protein sequence ID" value="SFR31764.1"/>
    <property type="molecule type" value="Genomic_DNA"/>
</dbReference>
<keyword evidence="3" id="KW-1185">Reference proteome</keyword>
<dbReference type="AlphaFoldDB" id="A0A1I6FPG0"/>
<evidence type="ECO:0000256" key="1">
    <source>
        <dbReference type="SAM" id="MobiDB-lite"/>
    </source>
</evidence>
<proteinExistence type="predicted"/>
<evidence type="ECO:0000313" key="2">
    <source>
        <dbReference type="EMBL" id="SFR31764.1"/>
    </source>
</evidence>
<dbReference type="STRING" id="400055.SAMN04490243_0352"/>
<name>A0A1I6FPG0_9FLAO</name>
<dbReference type="Proteomes" id="UP000199534">
    <property type="component" value="Unassembled WGS sequence"/>
</dbReference>
<organism evidence="2 3">
    <name type="scientific">Robiginitalea myxolifaciens</name>
    <dbReference type="NCBI Taxonomy" id="400055"/>
    <lineage>
        <taxon>Bacteria</taxon>
        <taxon>Pseudomonadati</taxon>
        <taxon>Bacteroidota</taxon>
        <taxon>Flavobacteriia</taxon>
        <taxon>Flavobacteriales</taxon>
        <taxon>Flavobacteriaceae</taxon>
        <taxon>Robiginitalea</taxon>
    </lineage>
</organism>
<reference evidence="2 3" key="1">
    <citation type="submission" date="2016-10" db="EMBL/GenBank/DDBJ databases">
        <authorList>
            <person name="de Groot N.N."/>
        </authorList>
    </citation>
    <scope>NUCLEOTIDE SEQUENCE [LARGE SCALE GENOMIC DNA]</scope>
    <source>
        <strain evidence="2 3">DSM 21019</strain>
    </source>
</reference>
<feature type="compositionally biased region" description="Polar residues" evidence="1">
    <location>
        <begin position="149"/>
        <end position="160"/>
    </location>
</feature>
<sequence>MKRLISTLACCLLLLSACEEKGQNEAKDFPTPFELGNGNQTATYSEVLEFYMSLAREFPSIHLQTLGETDSGEPLHLVTYNPEADFNFQRLAQDKTILLILNGIHPGESDGIDASMAFFRDLAIGEVSIPDNLVVTAIAVYNVGGALNRNSGTRANQNGPESHGFRGNARNYDLNRDFVKMDTRNARSFTEIFHLVSPDFFIDTHVSNGADYVYTLTHLFTQADKLGGSLGDFQETIIRKQLEDSLQARSWPITPYVNVFNRPPDAGFSQFMDYPRYSTGFTALWNTPGLMVETHMLKPYPDRVEGTYILLEELAGIVGTNGNQLKTVRSQTSDSLKTITHYPIKWAIDSTQVSLLNFQGYEADTVISEISGLPRLSYDRNRPFVREVPYYNSFKSADSVLIPEAYILPKQWQEVRNRLDQNKISYQLLEQDTVLEVTRYRISGYQSTSRPYEGHYLHYNTTTESRKDSVALRSGDLWIPTDQPGLRYLLETLEPMGTDSFFNWNFFDTVLQQKEGFSPYVFEDTAAALVAADPNLRSALDSAKAQDPTLAESGYRQLDWIFKRSRHYEAAHMSYPVYRVEKK</sequence>
<dbReference type="RefSeq" id="WP_092980189.1">
    <property type="nucleotide sequence ID" value="NZ_FOYQ01000001.1"/>
</dbReference>
<dbReference type="CDD" id="cd06241">
    <property type="entry name" value="M14-like"/>
    <property type="match status" value="1"/>
</dbReference>
<dbReference type="SUPFAM" id="SSF53187">
    <property type="entry name" value="Zn-dependent exopeptidases"/>
    <property type="match status" value="1"/>
</dbReference>
<protein>
    <recommendedName>
        <fullName evidence="4">Zinc carboxypeptidase</fullName>
    </recommendedName>
</protein>
<dbReference type="PROSITE" id="PS51257">
    <property type="entry name" value="PROKAR_LIPOPROTEIN"/>
    <property type="match status" value="1"/>
</dbReference>
<evidence type="ECO:0008006" key="4">
    <source>
        <dbReference type="Google" id="ProtNLM"/>
    </source>
</evidence>
<dbReference type="OrthoDB" id="9767214at2"/>
<accession>A0A1I6FPG0</accession>
<dbReference type="Gene3D" id="3.40.630.10">
    <property type="entry name" value="Zn peptidases"/>
    <property type="match status" value="1"/>
</dbReference>
<evidence type="ECO:0000313" key="3">
    <source>
        <dbReference type="Proteomes" id="UP000199534"/>
    </source>
</evidence>